<evidence type="ECO:0000256" key="1">
    <source>
        <dbReference type="SAM" id="SignalP"/>
    </source>
</evidence>
<comment type="caution">
    <text evidence="2">The sequence shown here is derived from an EMBL/GenBank/DDBJ whole genome shotgun (WGS) entry which is preliminary data.</text>
</comment>
<feature type="signal peptide" evidence="1">
    <location>
        <begin position="1"/>
        <end position="16"/>
    </location>
</feature>
<keyword evidence="1" id="KW-0732">Signal</keyword>
<dbReference type="Proteomes" id="UP001430953">
    <property type="component" value="Unassembled WGS sequence"/>
</dbReference>
<sequence>MSRLLLIALLIYTVSAKSCIIHDKGKPDIQVIDLDDSSKESSDSEVVSLQLPDRRRREVLELDSKAKQHFCKSDRDCGPESVCVARLTCVEGKWRTVDSPKPTAN</sequence>
<gene>
    <name evidence="2" type="ORF">PUN28_010584</name>
</gene>
<dbReference type="EMBL" id="JADYXP020000010">
    <property type="protein sequence ID" value="KAL0115101.1"/>
    <property type="molecule type" value="Genomic_DNA"/>
</dbReference>
<dbReference type="AlphaFoldDB" id="A0AAW2FGN6"/>
<keyword evidence="3" id="KW-1185">Reference proteome</keyword>
<accession>A0AAW2FGN6</accession>
<evidence type="ECO:0000313" key="3">
    <source>
        <dbReference type="Proteomes" id="UP001430953"/>
    </source>
</evidence>
<proteinExistence type="predicted"/>
<organism evidence="2 3">
    <name type="scientific">Cardiocondyla obscurior</name>
    <dbReference type="NCBI Taxonomy" id="286306"/>
    <lineage>
        <taxon>Eukaryota</taxon>
        <taxon>Metazoa</taxon>
        <taxon>Ecdysozoa</taxon>
        <taxon>Arthropoda</taxon>
        <taxon>Hexapoda</taxon>
        <taxon>Insecta</taxon>
        <taxon>Pterygota</taxon>
        <taxon>Neoptera</taxon>
        <taxon>Endopterygota</taxon>
        <taxon>Hymenoptera</taxon>
        <taxon>Apocrita</taxon>
        <taxon>Aculeata</taxon>
        <taxon>Formicoidea</taxon>
        <taxon>Formicidae</taxon>
        <taxon>Myrmicinae</taxon>
        <taxon>Cardiocondyla</taxon>
    </lineage>
</organism>
<evidence type="ECO:0008006" key="4">
    <source>
        <dbReference type="Google" id="ProtNLM"/>
    </source>
</evidence>
<evidence type="ECO:0000313" key="2">
    <source>
        <dbReference type="EMBL" id="KAL0115101.1"/>
    </source>
</evidence>
<feature type="chain" id="PRO_5043811253" description="WAP domain-containing protein" evidence="1">
    <location>
        <begin position="17"/>
        <end position="105"/>
    </location>
</feature>
<reference evidence="2 3" key="1">
    <citation type="submission" date="2023-03" db="EMBL/GenBank/DDBJ databases">
        <title>High recombination rates correlate with genetic variation in Cardiocondyla obscurior ants.</title>
        <authorList>
            <person name="Errbii M."/>
        </authorList>
    </citation>
    <scope>NUCLEOTIDE SEQUENCE [LARGE SCALE GENOMIC DNA]</scope>
    <source>
        <strain evidence="2">Alpha-2009</strain>
        <tissue evidence="2">Whole body</tissue>
    </source>
</reference>
<name>A0AAW2FGN6_9HYME</name>
<protein>
    <recommendedName>
        <fullName evidence="4">WAP domain-containing protein</fullName>
    </recommendedName>
</protein>